<dbReference type="InterPro" id="IPR043128">
    <property type="entry name" value="Rev_trsase/Diguanyl_cyclase"/>
</dbReference>
<keyword evidence="3" id="KW-1185">Reference proteome</keyword>
<accession>A0A2I0KQI3</accession>
<reference evidence="2 3" key="1">
    <citation type="submission" date="2017-11" db="EMBL/GenBank/DDBJ databases">
        <title>De-novo sequencing of pomegranate (Punica granatum L.) genome.</title>
        <authorList>
            <person name="Akparov Z."/>
            <person name="Amiraslanov A."/>
            <person name="Hajiyeva S."/>
            <person name="Abbasov M."/>
            <person name="Kaur K."/>
            <person name="Hamwieh A."/>
            <person name="Solovyev V."/>
            <person name="Salamov A."/>
            <person name="Braich B."/>
            <person name="Kosarev P."/>
            <person name="Mahmoud A."/>
            <person name="Hajiyev E."/>
            <person name="Babayeva S."/>
            <person name="Izzatullayeva V."/>
            <person name="Mammadov A."/>
            <person name="Mammadov A."/>
            <person name="Sharifova S."/>
            <person name="Ojaghi J."/>
            <person name="Eynullazada K."/>
            <person name="Bayramov B."/>
            <person name="Abdulazimova A."/>
            <person name="Shahmuradov I."/>
        </authorList>
    </citation>
    <scope>NUCLEOTIDE SEQUENCE [LARGE SCALE GENOMIC DNA]</scope>
    <source>
        <strain evidence="3">cv. AG2017</strain>
        <tissue evidence="2">Leaf</tissue>
    </source>
</reference>
<name>A0A2I0KQI3_PUNGR</name>
<dbReference type="EMBL" id="PGOL01000438">
    <property type="protein sequence ID" value="PKI70590.1"/>
    <property type="molecule type" value="Genomic_DNA"/>
</dbReference>
<evidence type="ECO:0000313" key="3">
    <source>
        <dbReference type="Proteomes" id="UP000233551"/>
    </source>
</evidence>
<dbReference type="Gene3D" id="3.10.10.10">
    <property type="entry name" value="HIV Type 1 Reverse Transcriptase, subunit A, domain 1"/>
    <property type="match status" value="1"/>
</dbReference>
<dbReference type="Gene3D" id="3.30.70.270">
    <property type="match status" value="1"/>
</dbReference>
<dbReference type="SUPFAM" id="SSF56672">
    <property type="entry name" value="DNA/RNA polymerases"/>
    <property type="match status" value="1"/>
</dbReference>
<dbReference type="PANTHER" id="PTHR43383:SF2">
    <property type="entry name" value="AMIDOHYDROLASE 2 FAMILY PROTEIN"/>
    <property type="match status" value="1"/>
</dbReference>
<dbReference type="PANTHER" id="PTHR43383">
    <property type="entry name" value="NODULIN 6"/>
    <property type="match status" value="1"/>
</dbReference>
<evidence type="ECO:0000259" key="1">
    <source>
        <dbReference type="Pfam" id="PF07727"/>
    </source>
</evidence>
<feature type="domain" description="Reverse transcriptase Ty1/copia-type" evidence="1">
    <location>
        <begin position="5"/>
        <end position="247"/>
    </location>
</feature>
<dbReference type="STRING" id="22663.A0A2I0KQI3"/>
<protein>
    <recommendedName>
        <fullName evidence="1">Reverse transcriptase Ty1/copia-type domain-containing protein</fullName>
    </recommendedName>
</protein>
<dbReference type="InterPro" id="IPR043502">
    <property type="entry name" value="DNA/RNA_pol_sf"/>
</dbReference>
<organism evidence="2 3">
    <name type="scientific">Punica granatum</name>
    <name type="common">Pomegranate</name>
    <dbReference type="NCBI Taxonomy" id="22663"/>
    <lineage>
        <taxon>Eukaryota</taxon>
        <taxon>Viridiplantae</taxon>
        <taxon>Streptophyta</taxon>
        <taxon>Embryophyta</taxon>
        <taxon>Tracheophyta</taxon>
        <taxon>Spermatophyta</taxon>
        <taxon>Magnoliopsida</taxon>
        <taxon>eudicotyledons</taxon>
        <taxon>Gunneridae</taxon>
        <taxon>Pentapetalae</taxon>
        <taxon>rosids</taxon>
        <taxon>malvids</taxon>
        <taxon>Myrtales</taxon>
        <taxon>Lythraceae</taxon>
        <taxon>Punica</taxon>
    </lineage>
</organism>
<sequence length="271" mass="31305">MIEKNDTWELVDRPQDRKVIGVKWVYRTKLNPDGSVNKNKARLVVKGYAQVWGVDYSETFAPVARLDTIRLLLAIAAQMEWIVFQLDVKSAFLNGSLEEEIFVEQLEGFSLKNHEDKVYVLKKALYGLKQAPRAWYSRMDDYLQSLGFKRSLSEFTLYTKKAKEGVVIVSLYVDDLLVTGSDKNQVELLKKDLMKVFEMTDLGKMAYFLGMEIQQTEKGIFVCQKKYLKEILKRFGMEECKSIGTPMNLKEKLQKNDGADATDETYSRLEM</sequence>
<proteinExistence type="predicted"/>
<evidence type="ECO:0000313" key="2">
    <source>
        <dbReference type="EMBL" id="PKI70590.1"/>
    </source>
</evidence>
<dbReference type="Pfam" id="PF07727">
    <property type="entry name" value="RVT_2"/>
    <property type="match status" value="1"/>
</dbReference>
<dbReference type="InterPro" id="IPR013103">
    <property type="entry name" value="RVT_2"/>
</dbReference>
<comment type="caution">
    <text evidence="2">The sequence shown here is derived from an EMBL/GenBank/DDBJ whole genome shotgun (WGS) entry which is preliminary data.</text>
</comment>
<gene>
    <name evidence="2" type="ORF">CRG98_009095</name>
</gene>
<dbReference type="AlphaFoldDB" id="A0A2I0KQI3"/>
<dbReference type="Proteomes" id="UP000233551">
    <property type="component" value="Unassembled WGS sequence"/>
</dbReference>